<comment type="caution">
    <text evidence="1">The sequence shown here is derived from an EMBL/GenBank/DDBJ whole genome shotgun (WGS) entry which is preliminary data.</text>
</comment>
<dbReference type="Proteomes" id="UP001054854">
    <property type="component" value="Unassembled WGS sequence"/>
</dbReference>
<dbReference type="EMBL" id="BNEK01000003">
    <property type="protein sequence ID" value="GHJ28886.1"/>
    <property type="molecule type" value="Genomic_DNA"/>
</dbReference>
<proteinExistence type="predicted"/>
<reference evidence="1" key="1">
    <citation type="submission" date="2024-05" db="EMBL/GenBank/DDBJ databases">
        <title>Whole genome shotgun sequence of Streptomyces hygroscopicus NBRC 113678.</title>
        <authorList>
            <person name="Komaki H."/>
            <person name="Tamura T."/>
        </authorList>
    </citation>
    <scope>NUCLEOTIDE SEQUENCE</scope>
    <source>
        <strain evidence="1">N11-34</strain>
    </source>
</reference>
<sequence>MCAATIGFASQSVKARRMNSCRRPRDAPTAVGGKALGAADGARGLGGADGARGLGAAGVACRLGTMLSGRTAERVGFVGWRSLARGLAR</sequence>
<evidence type="ECO:0000313" key="1">
    <source>
        <dbReference type="EMBL" id="GHJ28886.1"/>
    </source>
</evidence>
<accession>A0ABQ3TZT0</accession>
<gene>
    <name evidence="1" type="ORF">TPA0910_33190</name>
</gene>
<keyword evidence="2" id="KW-1185">Reference proteome</keyword>
<protein>
    <submittedName>
        <fullName evidence="1">Uncharacterized protein</fullName>
    </submittedName>
</protein>
<name>A0ABQ3TZT0_STRHY</name>
<organism evidence="1 2">
    <name type="scientific">Streptomyces hygroscopicus</name>
    <dbReference type="NCBI Taxonomy" id="1912"/>
    <lineage>
        <taxon>Bacteria</taxon>
        <taxon>Bacillati</taxon>
        <taxon>Actinomycetota</taxon>
        <taxon>Actinomycetes</taxon>
        <taxon>Kitasatosporales</taxon>
        <taxon>Streptomycetaceae</taxon>
        <taxon>Streptomyces</taxon>
        <taxon>Streptomyces violaceusniger group</taxon>
    </lineage>
</organism>
<evidence type="ECO:0000313" key="2">
    <source>
        <dbReference type="Proteomes" id="UP001054854"/>
    </source>
</evidence>